<name>A0ABX6C3Y8_9CHLR</name>
<dbReference type="InterPro" id="IPR039420">
    <property type="entry name" value="WalR-like"/>
</dbReference>
<dbReference type="Gene3D" id="3.40.50.2300">
    <property type="match status" value="1"/>
</dbReference>
<feature type="domain" description="Response regulatory" evidence="4">
    <location>
        <begin position="25"/>
        <end position="138"/>
    </location>
</feature>
<dbReference type="InterPro" id="IPR001789">
    <property type="entry name" value="Sig_transdc_resp-reg_receiver"/>
</dbReference>
<dbReference type="SUPFAM" id="SSF46894">
    <property type="entry name" value="C-terminal effector domain of the bipartite response regulators"/>
    <property type="match status" value="1"/>
</dbReference>
<dbReference type="Pfam" id="PF00486">
    <property type="entry name" value="Trans_reg_C"/>
    <property type="match status" value="1"/>
</dbReference>
<dbReference type="PANTHER" id="PTHR48111">
    <property type="entry name" value="REGULATOR OF RPOS"/>
    <property type="match status" value="1"/>
</dbReference>
<accession>A0ABX6C3Y8</accession>
<dbReference type="SUPFAM" id="SSF52172">
    <property type="entry name" value="CheY-like"/>
    <property type="match status" value="1"/>
</dbReference>
<evidence type="ECO:0000259" key="5">
    <source>
        <dbReference type="PROSITE" id="PS51755"/>
    </source>
</evidence>
<dbReference type="Gene3D" id="1.10.10.10">
    <property type="entry name" value="Winged helix-like DNA-binding domain superfamily/Winged helix DNA-binding domain"/>
    <property type="match status" value="1"/>
</dbReference>
<dbReference type="InterPro" id="IPR036388">
    <property type="entry name" value="WH-like_DNA-bd_sf"/>
</dbReference>
<evidence type="ECO:0000313" key="7">
    <source>
        <dbReference type="Proteomes" id="UP000326331"/>
    </source>
</evidence>
<proteinExistence type="predicted"/>
<dbReference type="InterPro" id="IPR011006">
    <property type="entry name" value="CheY-like_superfamily"/>
</dbReference>
<evidence type="ECO:0000256" key="2">
    <source>
        <dbReference type="PROSITE-ProRule" id="PRU00169"/>
    </source>
</evidence>
<dbReference type="EMBL" id="CP042829">
    <property type="protein sequence ID" value="QFG03973.1"/>
    <property type="molecule type" value="Genomic_DNA"/>
</dbReference>
<keyword evidence="1 3" id="KW-0238">DNA-binding</keyword>
<evidence type="ECO:0000313" key="6">
    <source>
        <dbReference type="EMBL" id="QFG03973.1"/>
    </source>
</evidence>
<dbReference type="PROSITE" id="PS50110">
    <property type="entry name" value="RESPONSE_REGULATORY"/>
    <property type="match status" value="1"/>
</dbReference>
<dbReference type="InterPro" id="IPR016032">
    <property type="entry name" value="Sig_transdc_resp-reg_C-effctor"/>
</dbReference>
<evidence type="ECO:0000256" key="1">
    <source>
        <dbReference type="ARBA" id="ARBA00023125"/>
    </source>
</evidence>
<keyword evidence="2" id="KW-0597">Phosphoprotein</keyword>
<sequence>MGRESAMRDLRIRDTAELPPPVGLRVAVVSQGLDRACDRARELEASGYRVAAFGDPAAAAAAFERAEPDAVVVDLGREVGFPSEAIARLRRATGVPIIAVGCAGTTAEMLRCFEAGADEYCRPPCSTDEIDLRLRALLRRIEMTAGREVRPNGSTPGRVRVGAIEIDPASQTVWKDGREVPLSPTEYRLLWTLAEHAGEVVPSKALIARVWGNQYTGETHYLRLYIRYLRQKLEDDPSQPRYIVNRWGAGYALEEPEPAAMAV</sequence>
<dbReference type="PANTHER" id="PTHR48111:SF50">
    <property type="entry name" value="KDP OPERON TRANSCRIPTIONAL REGULATORY PROTEIN KDPE"/>
    <property type="match status" value="1"/>
</dbReference>
<feature type="modified residue" description="4-aspartylphosphate" evidence="2">
    <location>
        <position position="74"/>
    </location>
</feature>
<protein>
    <submittedName>
        <fullName evidence="6">Response regulator transcription factor</fullName>
    </submittedName>
</protein>
<reference evidence="6 7" key="1">
    <citation type="submission" date="2019-10" db="EMBL/GenBank/DDBJ databases">
        <title>Thermopilla bonchosmolovskayae gen. nov., sp. nov., a moderately thermophilic Chloroflexi bacterium from a Chukotka hot spring (Arctic, Russia), representing a novel classis Thermopillaia, which include previously uncultivated lineage OLB14.</title>
        <authorList>
            <person name="Kochetkova T.V."/>
            <person name="Zayulina K.S."/>
            <person name="Zhigarkov V.S."/>
            <person name="Minaev N.V."/>
            <person name="Novikov A."/>
            <person name="Toshchakov S.V."/>
            <person name="Elcheninov A.G."/>
            <person name="Kublanov I.V."/>
        </authorList>
    </citation>
    <scope>NUCLEOTIDE SEQUENCE [LARGE SCALE GENOMIC DNA]</scope>
    <source>
        <strain evidence="6 7">3753O</strain>
    </source>
</reference>
<feature type="domain" description="OmpR/PhoB-type" evidence="5">
    <location>
        <begin position="156"/>
        <end position="255"/>
    </location>
</feature>
<dbReference type="InterPro" id="IPR001867">
    <property type="entry name" value="OmpR/PhoB-type_DNA-bd"/>
</dbReference>
<dbReference type="Proteomes" id="UP000326331">
    <property type="component" value="Chromosome"/>
</dbReference>
<evidence type="ECO:0000256" key="3">
    <source>
        <dbReference type="PROSITE-ProRule" id="PRU01091"/>
    </source>
</evidence>
<organism evidence="6 7">
    <name type="scientific">Tepidiforma bonchosmolovskayae</name>
    <dbReference type="NCBI Taxonomy" id="2601677"/>
    <lineage>
        <taxon>Bacteria</taxon>
        <taxon>Bacillati</taxon>
        <taxon>Chloroflexota</taxon>
        <taxon>Tepidiformia</taxon>
        <taxon>Tepidiformales</taxon>
        <taxon>Tepidiformaceae</taxon>
        <taxon>Tepidiforma</taxon>
    </lineage>
</organism>
<keyword evidence="7" id="KW-1185">Reference proteome</keyword>
<dbReference type="CDD" id="cd00383">
    <property type="entry name" value="trans_reg_C"/>
    <property type="match status" value="1"/>
</dbReference>
<dbReference type="SMART" id="SM00862">
    <property type="entry name" value="Trans_reg_C"/>
    <property type="match status" value="1"/>
</dbReference>
<evidence type="ECO:0000259" key="4">
    <source>
        <dbReference type="PROSITE" id="PS50110"/>
    </source>
</evidence>
<feature type="DNA-binding region" description="OmpR/PhoB-type" evidence="3">
    <location>
        <begin position="156"/>
        <end position="255"/>
    </location>
</feature>
<gene>
    <name evidence="6" type="ORF">Tbon_11990</name>
</gene>
<dbReference type="PROSITE" id="PS51755">
    <property type="entry name" value="OMPR_PHOB"/>
    <property type="match status" value="1"/>
</dbReference>